<evidence type="ECO:0000313" key="9">
    <source>
        <dbReference type="EMBL" id="MET3682544.1"/>
    </source>
</evidence>
<keyword evidence="10" id="KW-1185">Reference proteome</keyword>
<dbReference type="Proteomes" id="UP001549167">
    <property type="component" value="Unassembled WGS sequence"/>
</dbReference>
<evidence type="ECO:0000256" key="6">
    <source>
        <dbReference type="ARBA" id="ARBA00022989"/>
    </source>
</evidence>
<evidence type="ECO:0000256" key="7">
    <source>
        <dbReference type="ARBA" id="ARBA00023136"/>
    </source>
</evidence>
<gene>
    <name evidence="9" type="ORF">ABID56_000625</name>
</gene>
<evidence type="ECO:0000256" key="2">
    <source>
        <dbReference type="ARBA" id="ARBA00007776"/>
    </source>
</evidence>
<proteinExistence type="inferred from homology"/>
<feature type="transmembrane region" description="Helical" evidence="8">
    <location>
        <begin position="102"/>
        <end position="127"/>
    </location>
</feature>
<dbReference type="RefSeq" id="WP_354219161.1">
    <property type="nucleotide sequence ID" value="NZ_JBEPMX010000002.1"/>
</dbReference>
<dbReference type="EMBL" id="JBEPMX010000002">
    <property type="protein sequence ID" value="MET3682544.1"/>
    <property type="molecule type" value="Genomic_DNA"/>
</dbReference>
<evidence type="ECO:0000256" key="5">
    <source>
        <dbReference type="ARBA" id="ARBA00022960"/>
    </source>
</evidence>
<name>A0ABV2KSI9_9BACI</name>
<keyword evidence="4 8" id="KW-0812">Transmembrane</keyword>
<comment type="similarity">
    <text evidence="2">Belongs to the MreD family.</text>
</comment>
<sequence>MKVFLLPLAIFLVFVFQSVLTEVIPQTFLESYLYIPHWTLVFSIIIMTFYDREHSYVGLINGLAFAFLTDLAYTSILGVYLLAYGLALYLIHLLKRVLHKNIFVVLLFVLLGVSLADIVLYGVYFLVGQISLGFQNYLMIRLVPTLVVNVIGLFMLYPWLKPILTKWKYELENK</sequence>
<organism evidence="9 10">
    <name type="scientific">Alkalibacillus flavidus</name>
    <dbReference type="NCBI Taxonomy" id="546021"/>
    <lineage>
        <taxon>Bacteria</taxon>
        <taxon>Bacillati</taxon>
        <taxon>Bacillota</taxon>
        <taxon>Bacilli</taxon>
        <taxon>Bacillales</taxon>
        <taxon>Bacillaceae</taxon>
        <taxon>Alkalibacillus</taxon>
    </lineage>
</organism>
<feature type="transmembrane region" description="Helical" evidence="8">
    <location>
        <begin position="139"/>
        <end position="160"/>
    </location>
</feature>
<comment type="caution">
    <text evidence="9">The sequence shown here is derived from an EMBL/GenBank/DDBJ whole genome shotgun (WGS) entry which is preliminary data.</text>
</comment>
<reference evidence="9 10" key="1">
    <citation type="submission" date="2024-06" db="EMBL/GenBank/DDBJ databases">
        <title>Genomic Encyclopedia of Type Strains, Phase IV (KMG-IV): sequencing the most valuable type-strain genomes for metagenomic binning, comparative biology and taxonomic classification.</title>
        <authorList>
            <person name="Goeker M."/>
        </authorList>
    </citation>
    <scope>NUCLEOTIDE SEQUENCE [LARGE SCALE GENOMIC DNA]</scope>
    <source>
        <strain evidence="9 10">DSM 23520</strain>
    </source>
</reference>
<feature type="transmembrane region" description="Helical" evidence="8">
    <location>
        <begin position="62"/>
        <end position="90"/>
    </location>
</feature>
<feature type="transmembrane region" description="Helical" evidence="8">
    <location>
        <begin position="31"/>
        <end position="50"/>
    </location>
</feature>
<keyword evidence="3" id="KW-1003">Cell membrane</keyword>
<dbReference type="Pfam" id="PF04093">
    <property type="entry name" value="MreD"/>
    <property type="match status" value="1"/>
</dbReference>
<protein>
    <submittedName>
        <fullName evidence="9">Rod shape-determining protein MreD</fullName>
    </submittedName>
</protein>
<comment type="subcellular location">
    <subcellularLocation>
        <location evidence="1">Cell membrane</location>
        <topology evidence="1">Multi-pass membrane protein</topology>
    </subcellularLocation>
</comment>
<keyword evidence="7 8" id="KW-0472">Membrane</keyword>
<accession>A0ABV2KSI9</accession>
<evidence type="ECO:0000313" key="10">
    <source>
        <dbReference type="Proteomes" id="UP001549167"/>
    </source>
</evidence>
<dbReference type="NCBIfam" id="TIGR03426">
    <property type="entry name" value="shape_MreD"/>
    <property type="match status" value="1"/>
</dbReference>
<keyword evidence="5" id="KW-0133">Cell shape</keyword>
<evidence type="ECO:0000256" key="3">
    <source>
        <dbReference type="ARBA" id="ARBA00022475"/>
    </source>
</evidence>
<evidence type="ECO:0000256" key="1">
    <source>
        <dbReference type="ARBA" id="ARBA00004651"/>
    </source>
</evidence>
<evidence type="ECO:0000256" key="8">
    <source>
        <dbReference type="SAM" id="Phobius"/>
    </source>
</evidence>
<dbReference type="InterPro" id="IPR007227">
    <property type="entry name" value="Cell_shape_determining_MreD"/>
</dbReference>
<evidence type="ECO:0000256" key="4">
    <source>
        <dbReference type="ARBA" id="ARBA00022692"/>
    </source>
</evidence>
<keyword evidence="6 8" id="KW-1133">Transmembrane helix</keyword>